<organism evidence="2 3">
    <name type="scientific">Pontiella sulfatireligans</name>
    <dbReference type="NCBI Taxonomy" id="2750658"/>
    <lineage>
        <taxon>Bacteria</taxon>
        <taxon>Pseudomonadati</taxon>
        <taxon>Kiritimatiellota</taxon>
        <taxon>Kiritimatiellia</taxon>
        <taxon>Kiritimatiellales</taxon>
        <taxon>Pontiellaceae</taxon>
        <taxon>Pontiella</taxon>
    </lineage>
</organism>
<evidence type="ECO:0000313" key="2">
    <source>
        <dbReference type="EMBL" id="VGO21261.1"/>
    </source>
</evidence>
<reference evidence="2 3" key="1">
    <citation type="submission" date="2019-04" db="EMBL/GenBank/DDBJ databases">
        <authorList>
            <person name="Van Vliet M D."/>
        </authorList>
    </citation>
    <scope>NUCLEOTIDE SEQUENCE [LARGE SCALE GENOMIC DNA]</scope>
    <source>
        <strain evidence="2 3">F21</strain>
    </source>
</reference>
<evidence type="ECO:0000313" key="3">
    <source>
        <dbReference type="Proteomes" id="UP000346198"/>
    </source>
</evidence>
<keyword evidence="1" id="KW-1133">Transmembrane helix</keyword>
<keyword evidence="1" id="KW-0472">Membrane</keyword>
<keyword evidence="1" id="KW-0812">Transmembrane</keyword>
<keyword evidence="3" id="KW-1185">Reference proteome</keyword>
<dbReference type="AlphaFoldDB" id="A0A6C2UPR3"/>
<protein>
    <submittedName>
        <fullName evidence="2">Type II secretion system protein G</fullName>
    </submittedName>
</protein>
<sequence>MPYTFKDGTYNASIFTGMQTTRLKSGFTLVEIMIVVAIIGLLSAIAIPNMLLAGKNTRDRRFACEIQNAGHAFVRYAFNNGEYPKDKTPRQMPDGMASYLDKFPWTEETVIGGTWDWDFGVFGIAAGVSVHTPNRTTDQMRHIDSIFDDGNLSTGQFRRRSGGYIYILEE</sequence>
<dbReference type="PROSITE" id="PS00409">
    <property type="entry name" value="PROKAR_NTER_METHYL"/>
    <property type="match status" value="1"/>
</dbReference>
<dbReference type="Pfam" id="PF07963">
    <property type="entry name" value="N_methyl"/>
    <property type="match status" value="1"/>
</dbReference>
<dbReference type="EMBL" id="CAAHFH010000002">
    <property type="protein sequence ID" value="VGO21261.1"/>
    <property type="molecule type" value="Genomic_DNA"/>
</dbReference>
<dbReference type="Gene3D" id="3.30.700.10">
    <property type="entry name" value="Glycoprotein, Type 4 Pilin"/>
    <property type="match status" value="1"/>
</dbReference>
<dbReference type="InterPro" id="IPR012902">
    <property type="entry name" value="N_methyl_site"/>
</dbReference>
<name>A0A6C2UPR3_9BACT</name>
<proteinExistence type="predicted"/>
<dbReference type="SUPFAM" id="SSF54523">
    <property type="entry name" value="Pili subunits"/>
    <property type="match status" value="1"/>
</dbReference>
<evidence type="ECO:0000256" key="1">
    <source>
        <dbReference type="SAM" id="Phobius"/>
    </source>
</evidence>
<accession>A0A6C2UPR3</accession>
<feature type="transmembrane region" description="Helical" evidence="1">
    <location>
        <begin position="32"/>
        <end position="52"/>
    </location>
</feature>
<dbReference type="Proteomes" id="UP000346198">
    <property type="component" value="Unassembled WGS sequence"/>
</dbReference>
<dbReference type="PANTHER" id="PTHR30093">
    <property type="entry name" value="GENERAL SECRETION PATHWAY PROTEIN G"/>
    <property type="match status" value="1"/>
</dbReference>
<dbReference type="InterPro" id="IPR045584">
    <property type="entry name" value="Pilin-like"/>
</dbReference>
<dbReference type="NCBIfam" id="TIGR02532">
    <property type="entry name" value="IV_pilin_GFxxxE"/>
    <property type="match status" value="1"/>
</dbReference>
<gene>
    <name evidence="2" type="primary">epsG_1</name>
    <name evidence="2" type="ORF">SCARR_03333</name>
</gene>